<evidence type="ECO:0000313" key="2">
    <source>
        <dbReference type="EMBL" id="SQC16627.1"/>
    </source>
</evidence>
<dbReference type="EMBL" id="UAWN01000012">
    <property type="protein sequence ID" value="SQC16627.1"/>
    <property type="molecule type" value="Genomic_DNA"/>
</dbReference>
<dbReference type="Proteomes" id="UP000251088">
    <property type="component" value="Unassembled WGS sequence"/>
</dbReference>
<proteinExistence type="predicted"/>
<organism evidence="2 3">
    <name type="scientific">Klebsiella pneumoniae</name>
    <dbReference type="NCBI Taxonomy" id="573"/>
    <lineage>
        <taxon>Bacteria</taxon>
        <taxon>Pseudomonadati</taxon>
        <taxon>Pseudomonadota</taxon>
        <taxon>Gammaproteobacteria</taxon>
        <taxon>Enterobacterales</taxon>
        <taxon>Enterobacteriaceae</taxon>
        <taxon>Klebsiella/Raoultella group</taxon>
        <taxon>Klebsiella</taxon>
        <taxon>Klebsiella pneumoniae complex</taxon>
    </lineage>
</organism>
<dbReference type="AlphaFoldDB" id="A0A2X3CSF3"/>
<evidence type="ECO:0000256" key="1">
    <source>
        <dbReference type="SAM" id="MobiDB-lite"/>
    </source>
</evidence>
<name>A0A2X3CSF3_KLEPN</name>
<sequence length="122" mass="12977">MPIPVPCATPCGRLRKIQLRMPVAEITVNRTPIRNTAPRATGILICCPSTRLKAVKAVNEIAQPIAIGRFAHNPIASEPTPATRQVETNTAAGGKPALPSMPGTTMTEYTIARKVVRPATIS</sequence>
<reference evidence="2 3" key="1">
    <citation type="submission" date="2018-06" db="EMBL/GenBank/DDBJ databases">
        <authorList>
            <consortium name="Pathogen Informatics"/>
            <person name="Doyle S."/>
        </authorList>
    </citation>
    <scope>NUCLEOTIDE SEQUENCE [LARGE SCALE GENOMIC DNA]</scope>
    <source>
        <strain evidence="2 3">NCTC9128</strain>
    </source>
</reference>
<gene>
    <name evidence="2" type="ORF">NCTC9128_04253</name>
</gene>
<accession>A0A2X3CSF3</accession>
<feature type="compositionally biased region" description="Polar residues" evidence="1">
    <location>
        <begin position="80"/>
        <end position="91"/>
    </location>
</feature>
<protein>
    <submittedName>
        <fullName evidence="2">Uncharacterized protein</fullName>
    </submittedName>
</protein>
<evidence type="ECO:0000313" key="3">
    <source>
        <dbReference type="Proteomes" id="UP000251088"/>
    </source>
</evidence>
<feature type="region of interest" description="Disordered" evidence="1">
    <location>
        <begin position="76"/>
        <end position="104"/>
    </location>
</feature>